<keyword evidence="8" id="KW-1185">Reference proteome</keyword>
<dbReference type="SMART" id="SM00528">
    <property type="entry name" value="HNS"/>
    <property type="match status" value="1"/>
</dbReference>
<dbReference type="InterPro" id="IPR001801">
    <property type="entry name" value="Histone_HNS"/>
</dbReference>
<dbReference type="InterPro" id="IPR037150">
    <property type="entry name" value="H-NS_C_dom_sf"/>
</dbReference>
<dbReference type="Pfam" id="PF22470">
    <property type="entry name" value="Histone_HNS_N"/>
    <property type="match status" value="1"/>
</dbReference>
<organism evidence="7 8">
    <name type="scientific">Candidatus Pantoea multigeneris</name>
    <dbReference type="NCBI Taxonomy" id="2608357"/>
    <lineage>
        <taxon>Bacteria</taxon>
        <taxon>Pseudomonadati</taxon>
        <taxon>Pseudomonadota</taxon>
        <taxon>Gammaproteobacteria</taxon>
        <taxon>Enterobacterales</taxon>
        <taxon>Erwiniaceae</taxon>
        <taxon>Pantoea</taxon>
    </lineage>
</organism>
<sequence length="131" mass="14835">MSDKLKTLNNIRTIRAQARAFALPELEEMLEKFSVVVSERREAESANISAIRERNEQIETYRILLLQDGIAPEELVTTVSEKPVKARKARPAKYQFVNEQGELRTWTGQGRTPGHLQAQLNAGKSLADFLI</sequence>
<feature type="domain" description="DNA-binding protein H-NS-like C-terminal" evidence="6">
    <location>
        <begin position="84"/>
        <end position="131"/>
    </location>
</feature>
<keyword evidence="3" id="KW-0963">Cytoplasm</keyword>
<protein>
    <recommendedName>
        <fullName evidence="5">DNA-binding protein</fullName>
    </recommendedName>
</protein>
<dbReference type="Proteomes" id="UP001515683">
    <property type="component" value="Unassembled WGS sequence"/>
</dbReference>
<evidence type="ECO:0000313" key="7">
    <source>
        <dbReference type="EMBL" id="NIF21592.1"/>
    </source>
</evidence>
<evidence type="ECO:0000256" key="5">
    <source>
        <dbReference type="PIRNR" id="PIRNR002096"/>
    </source>
</evidence>
<dbReference type="PIRSF" id="PIRSF002096">
    <property type="entry name" value="HnS"/>
    <property type="match status" value="1"/>
</dbReference>
<proteinExistence type="inferred from homology"/>
<dbReference type="InterPro" id="IPR027454">
    <property type="entry name" value="Histone_HNS_N"/>
</dbReference>
<accession>A0ABX0R892</accession>
<dbReference type="RefSeq" id="WP_167013603.1">
    <property type="nucleotide sequence ID" value="NZ_VWXF01000002.1"/>
</dbReference>
<evidence type="ECO:0000256" key="1">
    <source>
        <dbReference type="ARBA" id="ARBA00004453"/>
    </source>
</evidence>
<dbReference type="SUPFAM" id="SSF81273">
    <property type="entry name" value="H-NS histone-like proteins"/>
    <property type="match status" value="2"/>
</dbReference>
<comment type="subcellular location">
    <subcellularLocation>
        <location evidence="1">Cytoplasm</location>
        <location evidence="1">Nucleoid</location>
    </subcellularLocation>
</comment>
<dbReference type="Gene3D" id="1.10.287.1050">
    <property type="entry name" value="H-NS histone-like proteins"/>
    <property type="match status" value="1"/>
</dbReference>
<dbReference type="Pfam" id="PF00816">
    <property type="entry name" value="Histone_HNS"/>
    <property type="match status" value="1"/>
</dbReference>
<evidence type="ECO:0000313" key="8">
    <source>
        <dbReference type="Proteomes" id="UP001515683"/>
    </source>
</evidence>
<comment type="similarity">
    <text evidence="2 5">Belongs to the histone-like protein H-NS family.</text>
</comment>
<dbReference type="InterPro" id="IPR054180">
    <property type="entry name" value="H-NS-like_N"/>
</dbReference>
<dbReference type="EMBL" id="VWXF01000002">
    <property type="protein sequence ID" value="NIF21592.1"/>
    <property type="molecule type" value="Genomic_DNA"/>
</dbReference>
<dbReference type="Gene3D" id="4.10.430.10">
    <property type="entry name" value="Histone-like protein H-NS, C-terminal domain"/>
    <property type="match status" value="1"/>
</dbReference>
<reference evidence="7 8" key="1">
    <citation type="journal article" date="2019" name="bioRxiv">
        <title>Bacteria contribute to plant secondary compound degradation in a generalist herbivore system.</title>
        <authorList>
            <person name="Francoeur C.B."/>
            <person name="Khadempour L."/>
            <person name="Moreira-Soto R.D."/>
            <person name="Gotting K."/>
            <person name="Book A.J."/>
            <person name="Pinto-Tomas A.A."/>
            <person name="Keefover-Ring K."/>
            <person name="Currie C.R."/>
        </authorList>
    </citation>
    <scope>NUCLEOTIDE SEQUENCE [LARGE SCALE GENOMIC DNA]</scope>
    <source>
        <strain evidence="7">Acro-835</strain>
    </source>
</reference>
<dbReference type="PANTHER" id="PTHR38097:SF2">
    <property type="entry name" value="DNA-BINDING PROTEIN STPA"/>
    <property type="match status" value="1"/>
</dbReference>
<name>A0ABX0R892_9GAMM</name>
<dbReference type="InterPro" id="IPR027444">
    <property type="entry name" value="H-NS_C_dom"/>
</dbReference>
<comment type="caution">
    <text evidence="7">The sequence shown here is derived from an EMBL/GenBank/DDBJ whole genome shotgun (WGS) entry which is preliminary data.</text>
</comment>
<evidence type="ECO:0000259" key="6">
    <source>
        <dbReference type="SMART" id="SM00528"/>
    </source>
</evidence>
<evidence type="ECO:0000256" key="3">
    <source>
        <dbReference type="ARBA" id="ARBA00022490"/>
    </source>
</evidence>
<dbReference type="PANTHER" id="PTHR38097">
    <property type="match status" value="1"/>
</dbReference>
<evidence type="ECO:0000256" key="2">
    <source>
        <dbReference type="ARBA" id="ARBA00010610"/>
    </source>
</evidence>
<evidence type="ECO:0000256" key="4">
    <source>
        <dbReference type="ARBA" id="ARBA00023125"/>
    </source>
</evidence>
<gene>
    <name evidence="7" type="ORF">F3J40_08290</name>
</gene>
<keyword evidence="4 5" id="KW-0238">DNA-binding</keyword>